<dbReference type="GO" id="GO:0006355">
    <property type="term" value="P:regulation of DNA-templated transcription"/>
    <property type="evidence" value="ECO:0007669"/>
    <property type="project" value="InterPro"/>
</dbReference>
<dbReference type="InterPro" id="IPR016024">
    <property type="entry name" value="ARM-type_fold"/>
</dbReference>
<organism evidence="9 10">
    <name type="scientific">Aureobasidium melanogenum</name>
    <name type="common">Aureobasidium pullulans var. melanogenum</name>
    <dbReference type="NCBI Taxonomy" id="46634"/>
    <lineage>
        <taxon>Eukaryota</taxon>
        <taxon>Fungi</taxon>
        <taxon>Dikarya</taxon>
        <taxon>Ascomycota</taxon>
        <taxon>Pezizomycotina</taxon>
        <taxon>Dothideomycetes</taxon>
        <taxon>Dothideomycetidae</taxon>
        <taxon>Dothideales</taxon>
        <taxon>Saccotheciaceae</taxon>
        <taxon>Aureobasidium</taxon>
    </lineage>
</organism>
<feature type="compositionally biased region" description="Acidic residues" evidence="7">
    <location>
        <begin position="1557"/>
        <end position="1568"/>
    </location>
</feature>
<reference evidence="9" key="2">
    <citation type="submission" date="2021-08" db="EMBL/GenBank/DDBJ databases">
        <authorList>
            <person name="Gostincar C."/>
            <person name="Sun X."/>
            <person name="Song Z."/>
            <person name="Gunde-Cimerman N."/>
        </authorList>
    </citation>
    <scope>NUCLEOTIDE SEQUENCE</scope>
    <source>
        <strain evidence="9">EXF-9911</strain>
    </source>
</reference>
<keyword evidence="3" id="KW-0158">Chromosome</keyword>
<dbReference type="PANTHER" id="PTHR22928:SF3">
    <property type="entry name" value="TELOMERE-ASSOCIATED PROTEIN RIF1"/>
    <property type="match status" value="1"/>
</dbReference>
<accession>A0A9P8ER68</accession>
<feature type="compositionally biased region" description="Polar residues" evidence="7">
    <location>
        <begin position="1238"/>
        <end position="1256"/>
    </location>
</feature>
<feature type="region of interest" description="Disordered" evidence="7">
    <location>
        <begin position="87"/>
        <end position="111"/>
    </location>
</feature>
<feature type="compositionally biased region" description="Basic and acidic residues" evidence="7">
    <location>
        <begin position="1"/>
        <end position="11"/>
    </location>
</feature>
<feature type="compositionally biased region" description="Polar residues" evidence="7">
    <location>
        <begin position="1407"/>
        <end position="1423"/>
    </location>
</feature>
<name>A0A9P8ER68_AURME</name>
<comment type="caution">
    <text evidence="9">The sequence shown here is derived from an EMBL/GenBank/DDBJ whole genome shotgun (WGS) entry which is preliminary data.</text>
</comment>
<evidence type="ECO:0000256" key="6">
    <source>
        <dbReference type="ARBA" id="ARBA00023306"/>
    </source>
</evidence>
<feature type="compositionally biased region" description="Basic and acidic residues" evidence="7">
    <location>
        <begin position="1722"/>
        <end position="1745"/>
    </location>
</feature>
<evidence type="ECO:0000256" key="3">
    <source>
        <dbReference type="ARBA" id="ARBA00022454"/>
    </source>
</evidence>
<feature type="compositionally biased region" description="Acidic residues" evidence="7">
    <location>
        <begin position="1579"/>
        <end position="1589"/>
    </location>
</feature>
<gene>
    <name evidence="9" type="ORF">KCU76_g4554</name>
</gene>
<feature type="region of interest" description="Disordered" evidence="7">
    <location>
        <begin position="1719"/>
        <end position="1745"/>
    </location>
</feature>
<feature type="region of interest" description="Disordered" evidence="7">
    <location>
        <begin position="1215"/>
        <end position="1309"/>
    </location>
</feature>
<feature type="compositionally biased region" description="Polar residues" evidence="7">
    <location>
        <begin position="1139"/>
        <end position="1160"/>
    </location>
</feature>
<proteinExistence type="predicted"/>
<feature type="region of interest" description="Disordered" evidence="7">
    <location>
        <begin position="1407"/>
        <end position="1671"/>
    </location>
</feature>
<dbReference type="Pfam" id="PF12231">
    <property type="entry name" value="Rif1_N"/>
    <property type="match status" value="1"/>
</dbReference>
<evidence type="ECO:0000313" key="9">
    <source>
        <dbReference type="EMBL" id="KAG9695351.1"/>
    </source>
</evidence>
<keyword evidence="4" id="KW-0779">Telomere</keyword>
<evidence type="ECO:0000256" key="4">
    <source>
        <dbReference type="ARBA" id="ARBA00022895"/>
    </source>
</evidence>
<keyword evidence="5" id="KW-0539">Nucleus</keyword>
<feature type="compositionally biased region" description="Low complexity" evidence="7">
    <location>
        <begin position="50"/>
        <end position="64"/>
    </location>
</feature>
<feature type="region of interest" description="Disordered" evidence="7">
    <location>
        <begin position="1120"/>
        <end position="1189"/>
    </location>
</feature>
<dbReference type="PANTHER" id="PTHR22928">
    <property type="entry name" value="TELOMERE-ASSOCIATED PROTEIN RIF1"/>
    <property type="match status" value="1"/>
</dbReference>
<evidence type="ECO:0000313" key="10">
    <source>
        <dbReference type="Proteomes" id="UP000779574"/>
    </source>
</evidence>
<keyword evidence="6" id="KW-0131">Cell cycle</keyword>
<dbReference type="PROSITE" id="PS00354">
    <property type="entry name" value="HMGI_Y"/>
    <property type="match status" value="1"/>
</dbReference>
<feature type="compositionally biased region" description="Polar residues" evidence="7">
    <location>
        <begin position="1120"/>
        <end position="1129"/>
    </location>
</feature>
<feature type="region of interest" description="Disordered" evidence="7">
    <location>
        <begin position="1"/>
        <end position="74"/>
    </location>
</feature>
<feature type="non-terminal residue" evidence="9">
    <location>
        <position position="1"/>
    </location>
</feature>
<comment type="subcellular location">
    <subcellularLocation>
        <location evidence="2">Chromosome</location>
        <location evidence="2">Telomere</location>
    </subcellularLocation>
    <subcellularLocation>
        <location evidence="1">Nucleus</location>
    </subcellularLocation>
</comment>
<reference evidence="9" key="1">
    <citation type="journal article" date="2021" name="J Fungi (Basel)">
        <title>Virulence traits and population genomics of the black yeast Aureobasidium melanogenum.</title>
        <authorList>
            <person name="Cernosa A."/>
            <person name="Sun X."/>
            <person name="Gostincar C."/>
            <person name="Fang C."/>
            <person name="Gunde-Cimerman N."/>
            <person name="Song Z."/>
        </authorList>
    </citation>
    <scope>NUCLEOTIDE SEQUENCE</scope>
    <source>
        <strain evidence="9">EXF-9911</strain>
    </source>
</reference>
<dbReference type="GO" id="GO:0005634">
    <property type="term" value="C:nucleus"/>
    <property type="evidence" value="ECO:0007669"/>
    <property type="project" value="UniProtKB-SubCell"/>
</dbReference>
<sequence>MVSAEPFEHLANRPPTPPKDVDNDINQAIGLLDVDFETEQKQVRPACSRSGTPVQPSPPSSQGEGSRHRSSKRVEFSPCVTAHDPTPFYATSAGTASPLPRRFPSSKQPRPVRSILKASLDLQTPTPDAASPAPDYFSISDPKTFPVMLDSVLKFLDASSTALRLDGYSTLNGALKAYDDLPDVDAMRTKMPLLVKYMSRDILESSRKPDPMASNLTTQALKLTTAILMLPALADSLDEQFETLLVDRAIEILEQDPVPKSIANHHMFLLATQRFSSRVMTPTKVERIVSSLTTIHERVSGNSVIASRLVIFQRLMDQASSTMLASMRDWMPHIFHGVLSSIKDVRVRAIETGMHAAMMYGKSYSSTKVIIDLFHTVTAEGSTYGAYFTARLFDMSKPKDGGENTDLEEAVPQIWSMVVLFFRSKKVKLSQWRLFCEEWFLLIQNCLNSKNITVKFRATCAWNRLVYVANPDREMLEKMEGWDHTLRVPFVHILHTNKGRDKKSKEVRHIALSGYCNLLHYALRPSQPWQDLDYFWDLYVKEVLLKLLLAGGRDASLACRVLKALFDGKSTFWDEEVASKAPILPEALSRLDSKWVRSRAQKILELLGPFLELSLAQSGDGRGIDGTPWREFLTAIASAGSHEVLRSQELKECLAQLMNFFGRLWAKAPKSVDHLETPWISRFAALVQCSIEIIGPLPFSEENLARSESKNFEAAPTPSNRSSKHHARLQSPAGFLFDLFAQPPLAISTDVAYSDAARGLLHQICQGRNSRKERLELIRKCSQSSSALKSVLLWTTAVQETTAVLLDSSLNEPVQEPARLGHQARHAISILASGLHLQHEESATLPAAFELVSVLARILKQEAGEGGVILGLMEPLAEALFQHRDEIISKSVFVQFSEKLLRVGAFPRNKQQMDEARRSLWNTHPPLSKQSSFEPFNHVYELTNSALLISYSSIAETAQCLAPFIEAVQDFLSKCPLSLFASPALRKVQCGLSLIIKDESRTIAGSKETQEVFSKVLALWQSILAQLKNLPSNKTLLKGLDELFAAGLNSTHRDIINLTVSFWNTTFGQLDSLEYPSQIEQAMRRLRPLVELDLPTFPENDEASAPSPLRDLIESQQDVNIQETPSPAKQQPIRRSKRTSVLNRAISSSPQSEKPNTRRQPISKGAPKSKLRHNDSQVEFTAVESSSPVAMESQLLTEHQREVRSRQRFETAPLYPEFSSSPVPGRRASKSGLPLLDFSSQQPGAENGYATPTLNDDQGPMDEYITSSPTPKAAEKLQPAADQNTDLVESAPEAEDDNIPSSPPEMADEEMGDETVYEGTTEIENLQTAEQQGSSHLRFENVPEDLSTVVPQKETRADESRALPKQTPAVEQAAHVHVQAHPSIKRLAQNLEGGISSDVFTDAHSELNNQNSSMDDSKTSNQVAEGDLEDQNAIESDDSSPIPFTDSLAEPPQEEAENPAEPSAHKAAVTPGDISRVLDSFVGSAPDEDDTALAREETRTNSVIEPNPALSASKRKREEPQEARGSVKRRKSSASPFRRAMTRAYSFLTGSQVEKKDDDDDEDNEEVQDCIVVGSQQAVEDESQSEPAEDSPIPESAPAGVAPATVKRGRGRPRKSTTPVSAPVSSVRTRASKRRASTLEGEENEESVVIDTPAPTKSRRTTRSQDAKTGQPVEHVMLSPTHRRRGRELEAVLVSPRPHGESSLVEESMIDDAMIEEQEGDANEHDQEADSQLKHEAEKATHEQRPTQARWVITRLQEIIINAATLVIGPHEEREINDAMYVLERNFYEARRRFDG</sequence>
<dbReference type="InterPro" id="IPR000637">
    <property type="entry name" value="HMGI/Y_DNA-bd_CS"/>
</dbReference>
<evidence type="ECO:0000256" key="1">
    <source>
        <dbReference type="ARBA" id="ARBA00004123"/>
    </source>
</evidence>
<evidence type="ECO:0000259" key="8">
    <source>
        <dbReference type="Pfam" id="PF12231"/>
    </source>
</evidence>
<evidence type="ECO:0000256" key="2">
    <source>
        <dbReference type="ARBA" id="ARBA00004574"/>
    </source>
</evidence>
<feature type="domain" description="Telomere-associated protein Rif1 N-terminal" evidence="8">
    <location>
        <begin position="158"/>
        <end position="540"/>
    </location>
</feature>
<feature type="compositionally biased region" description="Basic and acidic residues" evidence="7">
    <location>
        <begin position="1353"/>
        <end position="1362"/>
    </location>
</feature>
<dbReference type="GO" id="GO:0000723">
    <property type="term" value="P:telomere maintenance"/>
    <property type="evidence" value="ECO:0007669"/>
    <property type="project" value="TreeGrafter"/>
</dbReference>
<feature type="compositionally biased region" description="Acidic residues" evidence="7">
    <location>
        <begin position="1426"/>
        <end position="1438"/>
    </location>
</feature>
<feature type="region of interest" description="Disordered" evidence="7">
    <location>
        <begin position="1329"/>
        <end position="1369"/>
    </location>
</feature>
<evidence type="ECO:0000256" key="5">
    <source>
        <dbReference type="ARBA" id="ARBA00023242"/>
    </source>
</evidence>
<dbReference type="InterPro" id="IPR022031">
    <property type="entry name" value="Rif1_N"/>
</dbReference>
<feature type="compositionally biased region" description="Polar residues" evidence="7">
    <location>
        <begin position="1177"/>
        <end position="1188"/>
    </location>
</feature>
<dbReference type="Proteomes" id="UP000779574">
    <property type="component" value="Unassembled WGS sequence"/>
</dbReference>
<dbReference type="EMBL" id="JAHFXF010000133">
    <property type="protein sequence ID" value="KAG9695351.1"/>
    <property type="molecule type" value="Genomic_DNA"/>
</dbReference>
<dbReference type="GO" id="GO:0140445">
    <property type="term" value="C:chromosome, telomeric repeat region"/>
    <property type="evidence" value="ECO:0007669"/>
    <property type="project" value="TreeGrafter"/>
</dbReference>
<evidence type="ECO:0000256" key="7">
    <source>
        <dbReference type="SAM" id="MobiDB-lite"/>
    </source>
</evidence>
<dbReference type="SUPFAM" id="SSF48371">
    <property type="entry name" value="ARM repeat"/>
    <property type="match status" value="1"/>
</dbReference>
<feature type="compositionally biased region" description="Low complexity" evidence="7">
    <location>
        <begin position="1616"/>
        <end position="1629"/>
    </location>
</feature>
<dbReference type="OrthoDB" id="1659429at2759"/>
<protein>
    <recommendedName>
        <fullName evidence="8">Telomere-associated protein Rif1 N-terminal domain-containing protein</fullName>
    </recommendedName>
</protein>